<gene>
    <name evidence="2" type="primary">nagB</name>
    <name evidence="2" type="ORF">UV73_C0003G0006</name>
</gene>
<dbReference type="GO" id="GO:0016853">
    <property type="term" value="F:isomerase activity"/>
    <property type="evidence" value="ECO:0007669"/>
    <property type="project" value="UniProtKB-KW"/>
</dbReference>
<accession>A0A0G1DK67</accession>
<proteinExistence type="predicted"/>
<dbReference type="EMBL" id="LCFP01000003">
    <property type="protein sequence ID" value="KKS98064.1"/>
    <property type="molecule type" value="Genomic_DNA"/>
</dbReference>
<evidence type="ECO:0000313" key="3">
    <source>
        <dbReference type="Proteomes" id="UP000034894"/>
    </source>
</evidence>
<dbReference type="InterPro" id="IPR037171">
    <property type="entry name" value="NagB/RpiA_transferase-like"/>
</dbReference>
<evidence type="ECO:0000313" key="2">
    <source>
        <dbReference type="EMBL" id="KKS98064.1"/>
    </source>
</evidence>
<keyword evidence="2" id="KW-0413">Isomerase</keyword>
<dbReference type="Proteomes" id="UP000034894">
    <property type="component" value="Unassembled WGS sequence"/>
</dbReference>
<protein>
    <submittedName>
        <fullName evidence="2">Glucosamine-6-phosphate isomerase, glucosamine-6-phosphate deaminase</fullName>
        <ecNumber evidence="2">3.5.99.6</ecNumber>
    </submittedName>
</protein>
<comment type="caution">
    <text evidence="2">The sequence shown here is derived from an EMBL/GenBank/DDBJ whole genome shotgun (WGS) entry which is preliminary data.</text>
</comment>
<dbReference type="SUPFAM" id="SSF100950">
    <property type="entry name" value="NagB/RpiA/CoA transferase-like"/>
    <property type="match status" value="1"/>
</dbReference>
<dbReference type="AlphaFoldDB" id="A0A0G1DK67"/>
<dbReference type="EC" id="3.5.99.6" evidence="2"/>
<dbReference type="GO" id="GO:0004342">
    <property type="term" value="F:glucosamine-6-phosphate deaminase activity"/>
    <property type="evidence" value="ECO:0007669"/>
    <property type="project" value="UniProtKB-EC"/>
</dbReference>
<sequence length="264" mass="28953">MQLNQSRLVDSPDKSPTFPTGGTWEETYTIMASLPDISRLLRQRRIATVDEYFPIRPTDKNYPMSYRAYTDERIGIPNGLGPENWIRPDGAAEDPIAEAARFEAELQNERFVITNLGIGPDPKLADGRVIPVDWNDKVIGKAILGGKVIEGSSHIGFVPKGISPDSGAILVYMDEGTIFANKKYAPDPDNMPGAAITQAHGDFRRADLRVVAATGTFKQRNVEKILFEVPTPDNPASMVNLGETVVLLDANAAERTMKRLGLTS</sequence>
<keyword evidence="2" id="KW-0378">Hydrolase</keyword>
<feature type="region of interest" description="Disordered" evidence="1">
    <location>
        <begin position="1"/>
        <end position="22"/>
    </location>
</feature>
<reference evidence="2 3" key="1">
    <citation type="journal article" date="2015" name="Nature">
        <title>rRNA introns, odd ribosomes, and small enigmatic genomes across a large radiation of phyla.</title>
        <authorList>
            <person name="Brown C.T."/>
            <person name="Hug L.A."/>
            <person name="Thomas B.C."/>
            <person name="Sharon I."/>
            <person name="Castelle C.J."/>
            <person name="Singh A."/>
            <person name="Wilkins M.J."/>
            <person name="Williams K.H."/>
            <person name="Banfield J.F."/>
        </authorList>
    </citation>
    <scope>NUCLEOTIDE SEQUENCE [LARGE SCALE GENOMIC DNA]</scope>
</reference>
<organism evidence="2 3">
    <name type="scientific">Candidatus Gottesmanbacteria bacterium GW2011_GWA2_43_14</name>
    <dbReference type="NCBI Taxonomy" id="1618443"/>
    <lineage>
        <taxon>Bacteria</taxon>
        <taxon>Candidatus Gottesmaniibacteriota</taxon>
    </lineage>
</organism>
<evidence type="ECO:0000256" key="1">
    <source>
        <dbReference type="SAM" id="MobiDB-lite"/>
    </source>
</evidence>
<dbReference type="Gene3D" id="3.40.50.1360">
    <property type="match status" value="1"/>
</dbReference>
<dbReference type="STRING" id="1618443.UV73_C0003G0006"/>
<name>A0A0G1DK67_9BACT</name>